<name>A0ABP9P5A9_9ACTN</name>
<dbReference type="Proteomes" id="UP001500221">
    <property type="component" value="Unassembled WGS sequence"/>
</dbReference>
<dbReference type="Gene3D" id="3.90.25.10">
    <property type="entry name" value="UDP-galactose 4-epimerase, domain 1"/>
    <property type="match status" value="1"/>
</dbReference>
<reference evidence="3" key="1">
    <citation type="journal article" date="2019" name="Int. J. Syst. Evol. Microbiol.">
        <title>The Global Catalogue of Microorganisms (GCM) 10K type strain sequencing project: providing services to taxonomists for standard genome sequencing and annotation.</title>
        <authorList>
            <consortium name="The Broad Institute Genomics Platform"/>
            <consortium name="The Broad Institute Genome Sequencing Center for Infectious Disease"/>
            <person name="Wu L."/>
            <person name="Ma J."/>
        </authorList>
    </citation>
    <scope>NUCLEOTIDE SEQUENCE [LARGE SCALE GENOMIC DNA]</scope>
    <source>
        <strain evidence="3">JCM 18459</strain>
    </source>
</reference>
<dbReference type="InterPro" id="IPR036291">
    <property type="entry name" value="NAD(P)-bd_dom_sf"/>
</dbReference>
<feature type="domain" description="NAD(P)-binding" evidence="1">
    <location>
        <begin position="13"/>
        <end position="179"/>
    </location>
</feature>
<keyword evidence="3" id="KW-1185">Reference proteome</keyword>
<dbReference type="PANTHER" id="PTHR43162:SF1">
    <property type="entry name" value="PRESTALK A DIFFERENTIATION PROTEIN A"/>
    <property type="match status" value="1"/>
</dbReference>
<organism evidence="2 3">
    <name type="scientific">Nocardioides marinquilinus</name>
    <dbReference type="NCBI Taxonomy" id="1210400"/>
    <lineage>
        <taxon>Bacteria</taxon>
        <taxon>Bacillati</taxon>
        <taxon>Actinomycetota</taxon>
        <taxon>Actinomycetes</taxon>
        <taxon>Propionibacteriales</taxon>
        <taxon>Nocardioidaceae</taxon>
        <taxon>Nocardioides</taxon>
    </lineage>
</organism>
<accession>A0ABP9P5A9</accession>
<dbReference type="SUPFAM" id="SSF51735">
    <property type="entry name" value="NAD(P)-binding Rossmann-fold domains"/>
    <property type="match status" value="1"/>
</dbReference>
<dbReference type="Gene3D" id="3.40.50.720">
    <property type="entry name" value="NAD(P)-binding Rossmann-like Domain"/>
    <property type="match status" value="1"/>
</dbReference>
<evidence type="ECO:0000313" key="3">
    <source>
        <dbReference type="Proteomes" id="UP001500221"/>
    </source>
</evidence>
<proteinExistence type="predicted"/>
<evidence type="ECO:0000259" key="1">
    <source>
        <dbReference type="Pfam" id="PF13460"/>
    </source>
</evidence>
<gene>
    <name evidence="2" type="ORF">GCM10023340_01540</name>
</gene>
<dbReference type="EMBL" id="BAABKG010000001">
    <property type="protein sequence ID" value="GAA5140804.1"/>
    <property type="molecule type" value="Genomic_DNA"/>
</dbReference>
<dbReference type="InterPro" id="IPR016040">
    <property type="entry name" value="NAD(P)-bd_dom"/>
</dbReference>
<evidence type="ECO:0000313" key="2">
    <source>
        <dbReference type="EMBL" id="GAA5140804.1"/>
    </source>
</evidence>
<sequence length="273" mass="28564">MPARVLVTGVRAKTGAPLAEILLAEGVAVRGGSSDPATVDADGVEPVAFSWDDPGGWPVALDGVDAVFVVRPDRPDAPDLVGRLAAATAPGTRVVLLSDLNVLADGPDGWSARTEAAVTTSGRPWTLLRPGWFMQVLTDPRFYRDDVAAGTLPYPAGGGRLSWIDARDIAAVAARALVDDGHDGRAYPLTGPEALTLPETAAALSEALGHPVVHRDLAPEEAAAGYTGFERDLAVATYELVAADHFAVVETGVRDVTGREPRRLEEFLADAFG</sequence>
<dbReference type="RefSeq" id="WP_345453339.1">
    <property type="nucleotide sequence ID" value="NZ_BAABKG010000001.1"/>
</dbReference>
<protein>
    <submittedName>
        <fullName evidence="2">NAD(P)H-binding protein</fullName>
    </submittedName>
</protein>
<comment type="caution">
    <text evidence="2">The sequence shown here is derived from an EMBL/GenBank/DDBJ whole genome shotgun (WGS) entry which is preliminary data.</text>
</comment>
<dbReference type="Pfam" id="PF13460">
    <property type="entry name" value="NAD_binding_10"/>
    <property type="match status" value="1"/>
</dbReference>
<dbReference type="PANTHER" id="PTHR43162">
    <property type="match status" value="1"/>
</dbReference>
<dbReference type="InterPro" id="IPR051604">
    <property type="entry name" value="Ergot_Alk_Oxidoreductase"/>
</dbReference>